<dbReference type="AlphaFoldDB" id="A0AAV1SMQ2"/>
<proteinExistence type="predicted"/>
<gene>
    <name evidence="3" type="ORF">DCAF_LOCUS25076</name>
</gene>
<organism evidence="3 4">
    <name type="scientific">Dovyalis caffra</name>
    <dbReference type="NCBI Taxonomy" id="77055"/>
    <lineage>
        <taxon>Eukaryota</taxon>
        <taxon>Viridiplantae</taxon>
        <taxon>Streptophyta</taxon>
        <taxon>Embryophyta</taxon>
        <taxon>Tracheophyta</taxon>
        <taxon>Spermatophyta</taxon>
        <taxon>Magnoliopsida</taxon>
        <taxon>eudicotyledons</taxon>
        <taxon>Gunneridae</taxon>
        <taxon>Pentapetalae</taxon>
        <taxon>rosids</taxon>
        <taxon>fabids</taxon>
        <taxon>Malpighiales</taxon>
        <taxon>Salicaceae</taxon>
        <taxon>Flacourtieae</taxon>
        <taxon>Dovyalis</taxon>
    </lineage>
</organism>
<evidence type="ECO:0000313" key="4">
    <source>
        <dbReference type="Proteomes" id="UP001314170"/>
    </source>
</evidence>
<feature type="region of interest" description="Disordered" evidence="2">
    <location>
        <begin position="247"/>
        <end position="299"/>
    </location>
</feature>
<keyword evidence="4" id="KW-1185">Reference proteome</keyword>
<keyword evidence="1" id="KW-0175">Coiled coil</keyword>
<reference evidence="3 4" key="1">
    <citation type="submission" date="2024-01" db="EMBL/GenBank/DDBJ databases">
        <authorList>
            <person name="Waweru B."/>
        </authorList>
    </citation>
    <scope>NUCLEOTIDE SEQUENCE [LARGE SCALE GENOMIC DNA]</scope>
</reference>
<name>A0AAV1SMQ2_9ROSI</name>
<dbReference type="Proteomes" id="UP001314170">
    <property type="component" value="Unassembled WGS sequence"/>
</dbReference>
<feature type="compositionally biased region" description="Basic and acidic residues" evidence="2">
    <location>
        <begin position="277"/>
        <end position="289"/>
    </location>
</feature>
<evidence type="ECO:0000256" key="1">
    <source>
        <dbReference type="SAM" id="Coils"/>
    </source>
</evidence>
<sequence length="299" mass="34792">MDSSKPYAEIQVWDQDMLEEVTIVEEPTIVDFHHLVELTNYTDGGSSQLAQLVQQWEYEQANAVRILREELDSLSKQREEVELKKGRIFSPRKKDRVISIYQDIPGIKGDIIVQSKGEFDTVAYWKQRAAHSEKLSEASVHREQLLMEKLQENLQNLEKQSTPVEELTQILKRADNFLHFVLQDAPVIIGHQDKDLRYRFIYNRFPHSQEEDPENPYQLDQQCNRVYPRRKVGINLYVVSDPCCRKGEGNHQKSSADQSTARELKEDKPKLSSQSSSDRKSFHSKKYSDGRPISKSFPK</sequence>
<feature type="compositionally biased region" description="Basic and acidic residues" evidence="2">
    <location>
        <begin position="260"/>
        <end position="270"/>
    </location>
</feature>
<dbReference type="EMBL" id="CAWUPB010001194">
    <property type="protein sequence ID" value="CAK7354120.1"/>
    <property type="molecule type" value="Genomic_DNA"/>
</dbReference>
<evidence type="ECO:0000256" key="2">
    <source>
        <dbReference type="SAM" id="MobiDB-lite"/>
    </source>
</evidence>
<evidence type="ECO:0000313" key="3">
    <source>
        <dbReference type="EMBL" id="CAK7354120.1"/>
    </source>
</evidence>
<feature type="coiled-coil region" evidence="1">
    <location>
        <begin position="140"/>
        <end position="167"/>
    </location>
</feature>
<accession>A0AAV1SMQ2</accession>
<protein>
    <submittedName>
        <fullName evidence="3">Uncharacterized protein</fullName>
    </submittedName>
</protein>
<comment type="caution">
    <text evidence="3">The sequence shown here is derived from an EMBL/GenBank/DDBJ whole genome shotgun (WGS) entry which is preliminary data.</text>
</comment>